<dbReference type="GO" id="GO:0009007">
    <property type="term" value="F:site-specific DNA-methyltransferase (adenine-specific) activity"/>
    <property type="evidence" value="ECO:0007669"/>
    <property type="project" value="UniProtKB-EC"/>
</dbReference>
<name>A0A4Y3L2M6_9CELL</name>
<dbReference type="EMBL" id="BJLR01000035">
    <property type="protein sequence ID" value="GEA89725.1"/>
    <property type="molecule type" value="Genomic_DNA"/>
</dbReference>
<evidence type="ECO:0000256" key="6">
    <source>
        <dbReference type="ARBA" id="ARBA00047942"/>
    </source>
</evidence>
<protein>
    <recommendedName>
        <fullName evidence="2">site-specific DNA-methyltransferase (adenine-specific)</fullName>
        <ecNumber evidence="2">2.1.1.72</ecNumber>
    </recommendedName>
</protein>
<dbReference type="GO" id="GO:0032259">
    <property type="term" value="P:methylation"/>
    <property type="evidence" value="ECO:0007669"/>
    <property type="project" value="UniProtKB-KW"/>
</dbReference>
<dbReference type="InterPro" id="IPR050953">
    <property type="entry name" value="N4_N6_ade-DNA_methylase"/>
</dbReference>
<comment type="similarity">
    <text evidence="1">Belongs to the N(4)/N(6)-methyltransferase family.</text>
</comment>
<evidence type="ECO:0000313" key="9">
    <source>
        <dbReference type="EMBL" id="GEA89725.1"/>
    </source>
</evidence>
<evidence type="ECO:0000259" key="7">
    <source>
        <dbReference type="Pfam" id="PF07669"/>
    </source>
</evidence>
<dbReference type="GO" id="GO:0006304">
    <property type="term" value="P:DNA modification"/>
    <property type="evidence" value="ECO:0007669"/>
    <property type="project" value="InterPro"/>
</dbReference>
<dbReference type="EC" id="2.1.1.72" evidence="2"/>
<organism evidence="9 10">
    <name type="scientific">Cellulomonas cellasea</name>
    <dbReference type="NCBI Taxonomy" id="43670"/>
    <lineage>
        <taxon>Bacteria</taxon>
        <taxon>Bacillati</taxon>
        <taxon>Actinomycetota</taxon>
        <taxon>Actinomycetes</taxon>
        <taxon>Micrococcales</taxon>
        <taxon>Cellulomonadaceae</taxon>
        <taxon>Cellulomonas</taxon>
    </lineage>
</organism>
<dbReference type="Gene3D" id="3.40.50.150">
    <property type="entry name" value="Vaccinia Virus protein VP39"/>
    <property type="match status" value="1"/>
</dbReference>
<dbReference type="InterPro" id="IPR054520">
    <property type="entry name" value="M_Eco57I_C"/>
</dbReference>
<dbReference type="PANTHER" id="PTHR33841:SF5">
    <property type="entry name" value="DNA METHYLASE (MODIFICATION METHYLASE) (METHYLTRANSFERASE)-RELATED"/>
    <property type="match status" value="1"/>
</dbReference>
<dbReference type="SUPFAM" id="SSF53335">
    <property type="entry name" value="S-adenosyl-L-methionine-dependent methyltransferases"/>
    <property type="match status" value="1"/>
</dbReference>
<sequence length="691" mass="77290">MYEGFKVDDLTIAEPTTFDAFGTTEPALKTLLFRCESESIEHLSYRPRFTDSFFHLTVYDGPRSILARQAMGALRDQMTGYLLDLRGTATISRIRPAVPRITVGEQWIYMTDEARRFAANRLGLTPEDMIGLGASERLVAIRELTSLLMASHDIVVSEDSSRPQLKPFRHLEHEPQGLAAQFLQPSFWHDSEIPGQPSEAEEKAMRRATGTVLTPPEIALDMAFEGVQLHDDGPIFMGDPAVGTGLLYAALKNVAGEARIAHAEGFERDTARALATARRWRRGDLEVVARDFLQASLSQHAVDRSLILANPPYLRYEKQDREELHAVSELLRSKLGITPPPRSNLYVHFILSAHLWMRPGGVGVWLLPAEFMNTGYGRALREYLTQQVTLVSVHVYSDSELMFDNARVAPTLVAFKNVAPSEEATVRFSFGSRARTPQRLRLVDVPLLRISASWDPYVPWREAEPSPPPSEGVQIGDIFHVRRGLATGGNAFFVISTALKNELGVPDRWVKPVLPKSRFIESGIVEADADGLPILPRVDWLIDSGEPVDRVKEEAPQFAAYLREVPAAVARGYLVRRRGYIYRQENLESPMFVFVSMARAARTSSGGRFIYNKSRALALNNYHVLIPKARTLQWIESGIVTPTALYEALRCISVEQYDFVGRRHASALMKIEPGALRSLRIPIVDIPPSEG</sequence>
<dbReference type="Pfam" id="PF07669">
    <property type="entry name" value="Eco57I"/>
    <property type="match status" value="1"/>
</dbReference>
<keyword evidence="5" id="KW-0949">S-adenosyl-L-methionine</keyword>
<evidence type="ECO:0000256" key="4">
    <source>
        <dbReference type="ARBA" id="ARBA00022679"/>
    </source>
</evidence>
<comment type="caution">
    <text evidence="9">The sequence shown here is derived from an EMBL/GenBank/DDBJ whole genome shotgun (WGS) entry which is preliminary data.</text>
</comment>
<evidence type="ECO:0000256" key="3">
    <source>
        <dbReference type="ARBA" id="ARBA00022603"/>
    </source>
</evidence>
<keyword evidence="3" id="KW-0489">Methyltransferase</keyword>
<evidence type="ECO:0000256" key="5">
    <source>
        <dbReference type="ARBA" id="ARBA00022691"/>
    </source>
</evidence>
<comment type="catalytic activity">
    <reaction evidence="6">
        <text>a 2'-deoxyadenosine in DNA + S-adenosyl-L-methionine = an N(6)-methyl-2'-deoxyadenosine in DNA + S-adenosyl-L-homocysteine + H(+)</text>
        <dbReference type="Rhea" id="RHEA:15197"/>
        <dbReference type="Rhea" id="RHEA-COMP:12418"/>
        <dbReference type="Rhea" id="RHEA-COMP:12419"/>
        <dbReference type="ChEBI" id="CHEBI:15378"/>
        <dbReference type="ChEBI" id="CHEBI:57856"/>
        <dbReference type="ChEBI" id="CHEBI:59789"/>
        <dbReference type="ChEBI" id="CHEBI:90615"/>
        <dbReference type="ChEBI" id="CHEBI:90616"/>
        <dbReference type="EC" id="2.1.1.72"/>
    </reaction>
</comment>
<evidence type="ECO:0000256" key="1">
    <source>
        <dbReference type="ARBA" id="ARBA00006594"/>
    </source>
</evidence>
<dbReference type="AlphaFoldDB" id="A0A4Y3L2M6"/>
<dbReference type="InterPro" id="IPR029063">
    <property type="entry name" value="SAM-dependent_MTases_sf"/>
</dbReference>
<keyword evidence="10" id="KW-1185">Reference proteome</keyword>
<dbReference type="PANTHER" id="PTHR33841">
    <property type="entry name" value="DNA METHYLTRANSFERASE YEEA-RELATED"/>
    <property type="match status" value="1"/>
</dbReference>
<feature type="domain" description="Type II methyltransferase M.TaqI-like" evidence="7">
    <location>
        <begin position="306"/>
        <end position="396"/>
    </location>
</feature>
<reference evidence="9" key="1">
    <citation type="submission" date="2019-06" db="EMBL/GenBank/DDBJ databases">
        <title>Whole genome shotgun sequence of Cellulomonas cellasea NBRC 3753.</title>
        <authorList>
            <person name="Hosoyama A."/>
            <person name="Uohara A."/>
            <person name="Ohji S."/>
            <person name="Ichikawa N."/>
        </authorList>
    </citation>
    <scope>NUCLEOTIDE SEQUENCE [LARGE SCALE GENOMIC DNA]</scope>
    <source>
        <strain evidence="9">NBRC 3753</strain>
    </source>
</reference>
<proteinExistence type="inferred from homology"/>
<dbReference type="RefSeq" id="WP_170223989.1">
    <property type="nucleotide sequence ID" value="NZ_BJLR01000035.1"/>
</dbReference>
<feature type="domain" description="Type II methyltransferase M.Eco57I C-terminal" evidence="8">
    <location>
        <begin position="474"/>
        <end position="683"/>
    </location>
</feature>
<gene>
    <name evidence="9" type="ORF">CCE01nite_36740</name>
</gene>
<evidence type="ECO:0000313" key="10">
    <source>
        <dbReference type="Proteomes" id="UP000317046"/>
    </source>
</evidence>
<evidence type="ECO:0000259" key="8">
    <source>
        <dbReference type="Pfam" id="PF22837"/>
    </source>
</evidence>
<dbReference type="Pfam" id="PF22837">
    <property type="entry name" value="M_Eco57I_C"/>
    <property type="match status" value="1"/>
</dbReference>
<evidence type="ECO:0000256" key="2">
    <source>
        <dbReference type="ARBA" id="ARBA00011900"/>
    </source>
</evidence>
<dbReference type="Proteomes" id="UP000317046">
    <property type="component" value="Unassembled WGS sequence"/>
</dbReference>
<dbReference type="InterPro" id="IPR011639">
    <property type="entry name" value="MethylTrfase_TaqI-like_dom"/>
</dbReference>
<accession>A0A4Y3L2M6</accession>
<keyword evidence="4" id="KW-0808">Transferase</keyword>